<dbReference type="InterPro" id="IPR043205">
    <property type="entry name" value="CYB561/CYBRD1-like"/>
</dbReference>
<evidence type="ECO:0000313" key="22">
    <source>
        <dbReference type="Proteomes" id="UP000694549"/>
    </source>
</evidence>
<keyword evidence="2" id="KW-0813">Transport</keyword>
<feature type="compositionally biased region" description="Basic and acidic residues" evidence="18">
    <location>
        <begin position="50"/>
        <end position="60"/>
    </location>
</feature>
<keyword evidence="22" id="KW-1185">Reference proteome</keyword>
<dbReference type="GO" id="GO:0042584">
    <property type="term" value="C:chromaffin granule membrane"/>
    <property type="evidence" value="ECO:0007669"/>
    <property type="project" value="UniProtKB-SubCell"/>
</dbReference>
<comment type="cofactor">
    <cofactor evidence="1">
        <name>heme b</name>
        <dbReference type="ChEBI" id="CHEBI:60344"/>
    </cofactor>
</comment>
<feature type="region of interest" description="Disordered" evidence="18">
    <location>
        <begin position="119"/>
        <end position="148"/>
    </location>
</feature>
<evidence type="ECO:0000256" key="17">
    <source>
        <dbReference type="ARBA" id="ARBA00047447"/>
    </source>
</evidence>
<keyword evidence="3" id="KW-0349">Heme</keyword>
<evidence type="ECO:0000256" key="18">
    <source>
        <dbReference type="SAM" id="MobiDB-lite"/>
    </source>
</evidence>
<feature type="transmembrane region" description="Helical" evidence="19">
    <location>
        <begin position="197"/>
        <end position="217"/>
    </location>
</feature>
<name>A0A8B9UDR2_9AVES</name>
<protein>
    <recommendedName>
        <fullName evidence="13">Transmembrane ascorbate-dependent reductase CYB561</fullName>
    </recommendedName>
    <alternativeName>
        <fullName evidence="14">Cytochrome b-561</fullName>
    </alternativeName>
    <alternativeName>
        <fullName evidence="15">Cytochrome b561</fullName>
    </alternativeName>
</protein>
<accession>A0A8B9UDR2</accession>
<feature type="compositionally biased region" description="Gly residues" evidence="18">
    <location>
        <begin position="69"/>
        <end position="90"/>
    </location>
</feature>
<dbReference type="PANTHER" id="PTHR10106:SF14">
    <property type="entry name" value="TRANSMEMBRANE ASCORBATE-DEPENDENT REDUCTASE CYB561"/>
    <property type="match status" value="1"/>
</dbReference>
<keyword evidence="6" id="KW-1278">Translocase</keyword>
<dbReference type="Gene3D" id="1.20.120.1770">
    <property type="match status" value="1"/>
</dbReference>
<comment type="function">
    <text evidence="16">Transmembrane reductase that uses ascorbate as an electron donor in the cytoplasm and transfers electrons across membranes to reduce monodehydro-L-ascorbate radical in the lumen of secretory vesicles. It is therefore involved the regeneration and homeostasis within secretory vesicles of ascorbate which in turn provides reducing equivalents needed to support the activity of intravesicular enzymes.</text>
</comment>
<evidence type="ECO:0000256" key="3">
    <source>
        <dbReference type="ARBA" id="ARBA00022617"/>
    </source>
</evidence>
<keyword evidence="11" id="KW-0968">Cytoplasmic vesicle</keyword>
<evidence type="ECO:0000256" key="19">
    <source>
        <dbReference type="SAM" id="Phobius"/>
    </source>
</evidence>
<evidence type="ECO:0000256" key="4">
    <source>
        <dbReference type="ARBA" id="ARBA00022692"/>
    </source>
</evidence>
<evidence type="ECO:0000256" key="13">
    <source>
        <dbReference type="ARBA" id="ARBA00024231"/>
    </source>
</evidence>
<dbReference type="Ensembl" id="ENSAZOT00000007259.1">
    <property type="protein sequence ID" value="ENSAZOP00000006803.1"/>
    <property type="gene ID" value="ENSAZOG00000004333.1"/>
</dbReference>
<dbReference type="Proteomes" id="UP000694549">
    <property type="component" value="Unplaced"/>
</dbReference>
<sequence>MGGGMGMGRWGWKDGVVELGMEAWDGGERDGDGVEGTVQLEGCGRRKGAERLGHEHRDSVGQEQPCRAGGAGAGAGPGAQGGDGRAGTGAEGREGSRRGQEGTGGDWIQQLRAGRAVVAGSHPRAQVTQQHQEAPGAPWQASMDGAPPPASPAGLSAYVAVSQLLGLTLLAATGAWLGRYRGGVAWQGQLQFNVHPLCMVLGMVFLQGDALLVYRVFRNEAKRSTKTLHALLHGLALVIALVGIVAVFESHRAKGIADMYSLHSWCGMAAFVLYLVQWLLGCGFFLAPGASFSLRSRYKPQHIFVGIALFALSIATCLLGITEMLLFNIRDSYSQFVPEGILANTVGLLLVAFGLVVGYVLTRDEWKRPPLAEELALSMDFKTLTEGESPGGSQ</sequence>
<organism evidence="21 22">
    <name type="scientific">Anas zonorhyncha</name>
    <name type="common">Eastern spot-billed duck</name>
    <dbReference type="NCBI Taxonomy" id="75864"/>
    <lineage>
        <taxon>Eukaryota</taxon>
        <taxon>Metazoa</taxon>
        <taxon>Chordata</taxon>
        <taxon>Craniata</taxon>
        <taxon>Vertebrata</taxon>
        <taxon>Euteleostomi</taxon>
        <taxon>Archelosauria</taxon>
        <taxon>Archosauria</taxon>
        <taxon>Dinosauria</taxon>
        <taxon>Saurischia</taxon>
        <taxon>Theropoda</taxon>
        <taxon>Coelurosauria</taxon>
        <taxon>Aves</taxon>
        <taxon>Neognathae</taxon>
        <taxon>Galloanserae</taxon>
        <taxon>Anseriformes</taxon>
        <taxon>Anatidae</taxon>
        <taxon>Anatinae</taxon>
        <taxon>Anas</taxon>
    </lineage>
</organism>
<comment type="subcellular location">
    <subcellularLocation>
        <location evidence="12">Cytoplasmic vesicle</location>
        <location evidence="12">Secretory vesicle</location>
        <location evidence="12">Chromaffin granule membrane</location>
        <topology evidence="12">Multi-pass membrane protein</topology>
    </subcellularLocation>
</comment>
<evidence type="ECO:0000256" key="7">
    <source>
        <dbReference type="ARBA" id="ARBA00022982"/>
    </source>
</evidence>
<evidence type="ECO:0000256" key="12">
    <source>
        <dbReference type="ARBA" id="ARBA00024185"/>
    </source>
</evidence>
<feature type="compositionally biased region" description="Basic and acidic residues" evidence="18">
    <location>
        <begin position="91"/>
        <end position="100"/>
    </location>
</feature>
<feature type="transmembrane region" description="Helical" evidence="19">
    <location>
        <begin position="302"/>
        <end position="321"/>
    </location>
</feature>
<dbReference type="SMART" id="SM00665">
    <property type="entry name" value="B561"/>
    <property type="match status" value="1"/>
</dbReference>
<dbReference type="Pfam" id="PF03188">
    <property type="entry name" value="Cytochrom_B561"/>
    <property type="match status" value="1"/>
</dbReference>
<evidence type="ECO:0000259" key="20">
    <source>
        <dbReference type="PROSITE" id="PS50939"/>
    </source>
</evidence>
<evidence type="ECO:0000256" key="6">
    <source>
        <dbReference type="ARBA" id="ARBA00022967"/>
    </source>
</evidence>
<feature type="transmembrane region" description="Helical" evidence="19">
    <location>
        <begin position="155"/>
        <end position="177"/>
    </location>
</feature>
<feature type="domain" description="Cytochrome b561" evidence="20">
    <location>
        <begin position="161"/>
        <end position="362"/>
    </location>
</feature>
<feature type="transmembrane region" description="Helical" evidence="19">
    <location>
        <begin position="229"/>
        <end position="248"/>
    </location>
</feature>
<feature type="transmembrane region" description="Helical" evidence="19">
    <location>
        <begin position="341"/>
        <end position="361"/>
    </location>
</feature>
<evidence type="ECO:0000256" key="8">
    <source>
        <dbReference type="ARBA" id="ARBA00022989"/>
    </source>
</evidence>
<evidence type="ECO:0000256" key="16">
    <source>
        <dbReference type="ARBA" id="ARBA00045973"/>
    </source>
</evidence>
<feature type="transmembrane region" description="Helical" evidence="19">
    <location>
        <begin position="268"/>
        <end position="290"/>
    </location>
</feature>
<reference evidence="21" key="1">
    <citation type="submission" date="2025-08" db="UniProtKB">
        <authorList>
            <consortium name="Ensembl"/>
        </authorList>
    </citation>
    <scope>IDENTIFICATION</scope>
</reference>
<dbReference type="InterPro" id="IPR006593">
    <property type="entry name" value="Cyt_b561/ferric_Rdtase_TM"/>
</dbReference>
<dbReference type="FunFam" id="1.20.120.1770:FF:000001">
    <property type="entry name" value="Cytochrome b reductase 1"/>
    <property type="match status" value="1"/>
</dbReference>
<comment type="catalytic activity">
    <reaction evidence="17">
        <text>monodehydro-L-ascorbate radical(out) + L-ascorbate(in) = monodehydro-L-ascorbate radical(in) + L-ascorbate(out)</text>
        <dbReference type="Rhea" id="RHEA:66524"/>
        <dbReference type="ChEBI" id="CHEBI:38290"/>
        <dbReference type="ChEBI" id="CHEBI:59513"/>
    </reaction>
    <physiologicalReaction direction="left-to-right" evidence="17">
        <dbReference type="Rhea" id="RHEA:66525"/>
    </physiologicalReaction>
</comment>
<keyword evidence="10 19" id="KW-0472">Membrane</keyword>
<evidence type="ECO:0000256" key="14">
    <source>
        <dbReference type="ARBA" id="ARBA00030896"/>
    </source>
</evidence>
<keyword evidence="9" id="KW-0408">Iron</keyword>
<dbReference type="PANTHER" id="PTHR10106">
    <property type="entry name" value="CYTOCHROME B561-RELATED"/>
    <property type="match status" value="1"/>
</dbReference>
<feature type="region of interest" description="Disordered" evidence="18">
    <location>
        <begin position="50"/>
        <end position="106"/>
    </location>
</feature>
<evidence type="ECO:0000256" key="5">
    <source>
        <dbReference type="ARBA" id="ARBA00022723"/>
    </source>
</evidence>
<evidence type="ECO:0000256" key="2">
    <source>
        <dbReference type="ARBA" id="ARBA00022448"/>
    </source>
</evidence>
<dbReference type="GO" id="GO:0046872">
    <property type="term" value="F:metal ion binding"/>
    <property type="evidence" value="ECO:0007669"/>
    <property type="project" value="UniProtKB-KW"/>
</dbReference>
<evidence type="ECO:0000256" key="1">
    <source>
        <dbReference type="ARBA" id="ARBA00001970"/>
    </source>
</evidence>
<keyword evidence="4 19" id="KW-0812">Transmembrane</keyword>
<keyword evidence="7" id="KW-0249">Electron transport</keyword>
<reference evidence="21" key="2">
    <citation type="submission" date="2025-09" db="UniProtKB">
        <authorList>
            <consortium name="Ensembl"/>
        </authorList>
    </citation>
    <scope>IDENTIFICATION</scope>
</reference>
<evidence type="ECO:0000256" key="10">
    <source>
        <dbReference type="ARBA" id="ARBA00023136"/>
    </source>
</evidence>
<dbReference type="PROSITE" id="PS50939">
    <property type="entry name" value="CYTOCHROME_B561"/>
    <property type="match status" value="1"/>
</dbReference>
<evidence type="ECO:0000256" key="15">
    <source>
        <dbReference type="ARBA" id="ARBA00032709"/>
    </source>
</evidence>
<evidence type="ECO:0000256" key="9">
    <source>
        <dbReference type="ARBA" id="ARBA00023004"/>
    </source>
</evidence>
<dbReference type="GO" id="GO:0005765">
    <property type="term" value="C:lysosomal membrane"/>
    <property type="evidence" value="ECO:0007669"/>
    <property type="project" value="TreeGrafter"/>
</dbReference>
<keyword evidence="5" id="KW-0479">Metal-binding</keyword>
<keyword evidence="8 19" id="KW-1133">Transmembrane helix</keyword>
<evidence type="ECO:0000256" key="11">
    <source>
        <dbReference type="ARBA" id="ARBA00023329"/>
    </source>
</evidence>
<dbReference type="AlphaFoldDB" id="A0A8B9UDR2"/>
<proteinExistence type="predicted"/>
<evidence type="ECO:0000313" key="21">
    <source>
        <dbReference type="Ensembl" id="ENSAZOP00000006803.1"/>
    </source>
</evidence>
<dbReference type="GO" id="GO:0016491">
    <property type="term" value="F:oxidoreductase activity"/>
    <property type="evidence" value="ECO:0007669"/>
    <property type="project" value="InterPro"/>
</dbReference>